<evidence type="ECO:0000256" key="3">
    <source>
        <dbReference type="ARBA" id="ARBA00022691"/>
    </source>
</evidence>
<protein>
    <submittedName>
        <fullName evidence="6">Methyltransferase domain-containing protein</fullName>
    </submittedName>
</protein>
<evidence type="ECO:0000256" key="4">
    <source>
        <dbReference type="ARBA" id="ARBA00022884"/>
    </source>
</evidence>
<keyword evidence="1 6" id="KW-0489">Methyltransferase</keyword>
<dbReference type="InterPro" id="IPR020598">
    <property type="entry name" value="rRNA_Ade_methylase_Trfase_N"/>
</dbReference>
<dbReference type="EMBL" id="CP036402">
    <property type="protein sequence ID" value="QBI22006.1"/>
    <property type="molecule type" value="Genomic_DNA"/>
</dbReference>
<dbReference type="Pfam" id="PF13649">
    <property type="entry name" value="Methyltransf_25"/>
    <property type="match status" value="1"/>
</dbReference>
<dbReference type="InterPro" id="IPR001737">
    <property type="entry name" value="KsgA/Erm"/>
</dbReference>
<organism evidence="6 7">
    <name type="scientific">Egibacter rhizosphaerae</name>
    <dbReference type="NCBI Taxonomy" id="1670831"/>
    <lineage>
        <taxon>Bacteria</taxon>
        <taxon>Bacillati</taxon>
        <taxon>Actinomycetota</taxon>
        <taxon>Nitriliruptoria</taxon>
        <taxon>Egibacterales</taxon>
        <taxon>Egibacteraceae</taxon>
        <taxon>Egibacter</taxon>
    </lineage>
</organism>
<accession>A0A411YLC2</accession>
<feature type="domain" description="Ribosomal RNA adenine methylase transferase N-terminal" evidence="5">
    <location>
        <begin position="49"/>
        <end position="203"/>
    </location>
</feature>
<dbReference type="InterPro" id="IPR041698">
    <property type="entry name" value="Methyltransf_25"/>
</dbReference>
<name>A0A411YLC2_9ACTN</name>
<dbReference type="Gene3D" id="3.40.50.150">
    <property type="entry name" value="Vaccinia Virus protein VP39"/>
    <property type="match status" value="1"/>
</dbReference>
<dbReference type="Proteomes" id="UP000291469">
    <property type="component" value="Chromosome"/>
</dbReference>
<dbReference type="AlphaFoldDB" id="A0A411YLC2"/>
<keyword evidence="3" id="KW-0949">S-adenosyl-L-methionine</keyword>
<dbReference type="PANTHER" id="PTHR11727">
    <property type="entry name" value="DIMETHYLADENOSINE TRANSFERASE"/>
    <property type="match status" value="1"/>
</dbReference>
<dbReference type="GO" id="GO:0003723">
    <property type="term" value="F:RNA binding"/>
    <property type="evidence" value="ECO:0007669"/>
    <property type="project" value="UniProtKB-KW"/>
</dbReference>
<evidence type="ECO:0000313" key="6">
    <source>
        <dbReference type="EMBL" id="QBI22006.1"/>
    </source>
</evidence>
<dbReference type="PANTHER" id="PTHR11727:SF14">
    <property type="entry name" value="BLL8166 PROTEIN"/>
    <property type="match status" value="1"/>
</dbReference>
<sequence length="222" mass="23521">MRFLVAPCHAGSATTPSAGSDLSDKLLFLRSFAAHPRRVGAVLPTSRRAVESMLAMAELGQAELVAELGAGTGSHTRAILSQLGARARLVAFEIDPAMAATVRERLPDPRLEVVTASAEELEHHLDGQRPQVVVSALPFTSLPAGAGTAILDRTARTLAPGGVLLVLQYSPLITSELTRRFGWVRRKMCLRNVPPAFLFACRDPRPADDGQDAPGLASGPSS</sequence>
<dbReference type="InterPro" id="IPR029063">
    <property type="entry name" value="SAM-dependent_MTases_sf"/>
</dbReference>
<dbReference type="OrthoDB" id="3528482at2"/>
<evidence type="ECO:0000256" key="2">
    <source>
        <dbReference type="ARBA" id="ARBA00022679"/>
    </source>
</evidence>
<dbReference type="SMART" id="SM00650">
    <property type="entry name" value="rADc"/>
    <property type="match status" value="1"/>
</dbReference>
<evidence type="ECO:0000256" key="1">
    <source>
        <dbReference type="ARBA" id="ARBA00022603"/>
    </source>
</evidence>
<dbReference type="CDD" id="cd02440">
    <property type="entry name" value="AdoMet_MTases"/>
    <property type="match status" value="1"/>
</dbReference>
<evidence type="ECO:0000313" key="7">
    <source>
        <dbReference type="Proteomes" id="UP000291469"/>
    </source>
</evidence>
<reference evidence="6 7" key="1">
    <citation type="submission" date="2019-01" db="EMBL/GenBank/DDBJ databases">
        <title>Egibacter rhizosphaerae EGI 80759T.</title>
        <authorList>
            <person name="Chen D.-D."/>
            <person name="Tian Y."/>
            <person name="Jiao J.-Y."/>
            <person name="Zhang X.-T."/>
            <person name="Zhang Y.-G."/>
            <person name="Zhang Y."/>
            <person name="Xiao M."/>
            <person name="Shu W.-S."/>
            <person name="Li W.-J."/>
        </authorList>
    </citation>
    <scope>NUCLEOTIDE SEQUENCE [LARGE SCALE GENOMIC DNA]</scope>
    <source>
        <strain evidence="6 7">EGI 80759</strain>
    </source>
</reference>
<dbReference type="GO" id="GO:0000179">
    <property type="term" value="F:rRNA (adenine-N6,N6-)-dimethyltransferase activity"/>
    <property type="evidence" value="ECO:0007669"/>
    <property type="project" value="InterPro"/>
</dbReference>
<dbReference type="KEGG" id="erz:ER308_11420"/>
<dbReference type="SUPFAM" id="SSF53335">
    <property type="entry name" value="S-adenosyl-L-methionine-dependent methyltransferases"/>
    <property type="match status" value="1"/>
</dbReference>
<evidence type="ECO:0000259" key="5">
    <source>
        <dbReference type="SMART" id="SM00650"/>
    </source>
</evidence>
<gene>
    <name evidence="6" type="ORF">ER308_11420</name>
</gene>
<keyword evidence="7" id="KW-1185">Reference proteome</keyword>
<keyword evidence="2 6" id="KW-0808">Transferase</keyword>
<proteinExistence type="predicted"/>
<keyword evidence="4" id="KW-0694">RNA-binding</keyword>